<evidence type="ECO:0000256" key="1">
    <source>
        <dbReference type="SAM" id="Phobius"/>
    </source>
</evidence>
<feature type="transmembrane region" description="Helical" evidence="1">
    <location>
        <begin position="223"/>
        <end position="241"/>
    </location>
</feature>
<proteinExistence type="predicted"/>
<keyword evidence="4" id="KW-1185">Reference proteome</keyword>
<reference evidence="3" key="1">
    <citation type="submission" date="2023-05" db="EMBL/GenBank/DDBJ databases">
        <title>Mariniplasma microaerophilum sp. nov., a novel anaerobic mollicute isolated from terrestrial mud volcano, Taman Peninsula, Russia.</title>
        <authorList>
            <person name="Khomyakova M.A."/>
            <person name="Merkel A.Y."/>
            <person name="Slobodkin A.I."/>
        </authorList>
    </citation>
    <scope>NUCLEOTIDE SEQUENCE</scope>
    <source>
        <strain evidence="3">M4Ah</strain>
    </source>
</reference>
<dbReference type="CDD" id="cd03392">
    <property type="entry name" value="PAP2_like_2"/>
    <property type="match status" value="1"/>
</dbReference>
<accession>A0AAW6U315</accession>
<feature type="transmembrane region" description="Helical" evidence="1">
    <location>
        <begin position="20"/>
        <end position="42"/>
    </location>
</feature>
<dbReference type="InterPro" id="IPR036938">
    <property type="entry name" value="PAP2/HPO_sf"/>
</dbReference>
<feature type="transmembrane region" description="Helical" evidence="1">
    <location>
        <begin position="144"/>
        <end position="162"/>
    </location>
</feature>
<keyword evidence="1" id="KW-1133">Transmembrane helix</keyword>
<dbReference type="PANTHER" id="PTHR14969:SF13">
    <property type="entry name" value="AT30094P"/>
    <property type="match status" value="1"/>
</dbReference>
<feature type="transmembrane region" description="Helical" evidence="1">
    <location>
        <begin position="120"/>
        <end position="138"/>
    </location>
</feature>
<dbReference type="GO" id="GO:0042392">
    <property type="term" value="F:sphingosine-1-phosphate phosphatase activity"/>
    <property type="evidence" value="ECO:0007669"/>
    <property type="project" value="TreeGrafter"/>
</dbReference>
<dbReference type="InterPro" id="IPR000326">
    <property type="entry name" value="PAP2/HPO"/>
</dbReference>
<comment type="caution">
    <text evidence="3">The sequence shown here is derived from an EMBL/GenBank/DDBJ whole genome shotgun (WGS) entry which is preliminary data.</text>
</comment>
<evidence type="ECO:0000259" key="2">
    <source>
        <dbReference type="SMART" id="SM00014"/>
    </source>
</evidence>
<feature type="transmembrane region" description="Helical" evidence="1">
    <location>
        <begin position="174"/>
        <end position="189"/>
    </location>
</feature>
<feature type="domain" description="Phosphatidic acid phosphatase type 2/haloperoxidase" evidence="2">
    <location>
        <begin position="49"/>
        <end position="162"/>
    </location>
</feature>
<feature type="transmembrane region" description="Helical" evidence="1">
    <location>
        <begin position="253"/>
        <end position="275"/>
    </location>
</feature>
<dbReference type="EMBL" id="JASCXW010000003">
    <property type="protein sequence ID" value="MDI6452297.1"/>
    <property type="molecule type" value="Genomic_DNA"/>
</dbReference>
<dbReference type="SMART" id="SM00014">
    <property type="entry name" value="acidPPc"/>
    <property type="match status" value="1"/>
</dbReference>
<evidence type="ECO:0000313" key="3">
    <source>
        <dbReference type="EMBL" id="MDI6452297.1"/>
    </source>
</evidence>
<dbReference type="Pfam" id="PF01569">
    <property type="entry name" value="PAP2"/>
    <property type="match status" value="1"/>
</dbReference>
<evidence type="ECO:0000313" key="4">
    <source>
        <dbReference type="Proteomes" id="UP001431532"/>
    </source>
</evidence>
<dbReference type="Gene3D" id="1.20.144.10">
    <property type="entry name" value="Phosphatidic acid phosphatase type 2/haloperoxidase"/>
    <property type="match status" value="2"/>
</dbReference>
<name>A0AAW6U315_9MOLU</name>
<sequence>MDLDIVKWIQSFRNPVFDWLFYIITQIGDQYVFIAAAVIIYWTIDKKFAHKFVFTFMVSAIVNSGIKELFKRVRPFYLPGVETEPHWNTDGYAFPSGHAQAAGVLGYTLYDVSKKTQKKWVWYIGIAILILVPLSRVYLGQHYLSDVIVGVVLSFVIAHFVFKLVDKMGDDEHIYTLMLAPIFIALLFFVKNHDLYIAAGGFVGFACGYYLEKKYVSYEVKNILWIQVLKVVIGLIIALAIKEGFKMIFPDVLFFDFVRYLLIGVWAALGAPYVFKHAFKNRKKII</sequence>
<dbReference type="Proteomes" id="UP001431532">
    <property type="component" value="Unassembled WGS sequence"/>
</dbReference>
<dbReference type="AlphaFoldDB" id="A0AAW6U315"/>
<keyword evidence="1" id="KW-0472">Membrane</keyword>
<dbReference type="SUPFAM" id="SSF48317">
    <property type="entry name" value="Acid phosphatase/Vanadium-dependent haloperoxidase"/>
    <property type="match status" value="1"/>
</dbReference>
<gene>
    <name evidence="3" type="ORF">QJ521_01865</name>
</gene>
<dbReference type="PANTHER" id="PTHR14969">
    <property type="entry name" value="SPHINGOSINE-1-PHOSPHATE PHOSPHOHYDROLASE"/>
    <property type="match status" value="1"/>
</dbReference>
<protein>
    <submittedName>
        <fullName evidence="3">Phosphatase PAP2 family protein</fullName>
    </submittedName>
</protein>
<dbReference type="RefSeq" id="WP_282838712.1">
    <property type="nucleotide sequence ID" value="NZ_JASCXW010000003.1"/>
</dbReference>
<feature type="transmembrane region" description="Helical" evidence="1">
    <location>
        <begin position="195"/>
        <end position="211"/>
    </location>
</feature>
<keyword evidence="1" id="KW-0812">Transmembrane</keyword>
<organism evidence="3 4">
    <name type="scientific">Peloplasma aerotolerans</name>
    <dbReference type="NCBI Taxonomy" id="3044389"/>
    <lineage>
        <taxon>Bacteria</taxon>
        <taxon>Bacillati</taxon>
        <taxon>Mycoplasmatota</taxon>
        <taxon>Mollicutes</taxon>
        <taxon>Acholeplasmatales</taxon>
        <taxon>Acholeplasmataceae</taxon>
        <taxon>Peloplasma</taxon>
    </lineage>
</organism>